<evidence type="ECO:0000313" key="2">
    <source>
        <dbReference type="EMBL" id="KAK0720731.1"/>
    </source>
</evidence>
<gene>
    <name evidence="2" type="ORF">B0H67DRAFT_577154</name>
</gene>
<feature type="compositionally biased region" description="Basic residues" evidence="1">
    <location>
        <begin position="523"/>
        <end position="533"/>
    </location>
</feature>
<reference evidence="2" key="1">
    <citation type="submission" date="2023-06" db="EMBL/GenBank/DDBJ databases">
        <title>Genome-scale phylogeny and comparative genomics of the fungal order Sordariales.</title>
        <authorList>
            <consortium name="Lawrence Berkeley National Laboratory"/>
            <person name="Hensen N."/>
            <person name="Bonometti L."/>
            <person name="Westerberg I."/>
            <person name="Brannstrom I.O."/>
            <person name="Guillou S."/>
            <person name="Cros-Aarteil S."/>
            <person name="Calhoun S."/>
            <person name="Haridas S."/>
            <person name="Kuo A."/>
            <person name="Mondo S."/>
            <person name="Pangilinan J."/>
            <person name="Riley R."/>
            <person name="Labutti K."/>
            <person name="Andreopoulos B."/>
            <person name="Lipzen A."/>
            <person name="Chen C."/>
            <person name="Yanf M."/>
            <person name="Daum C."/>
            <person name="Ng V."/>
            <person name="Clum A."/>
            <person name="Steindorff A."/>
            <person name="Ohm R."/>
            <person name="Martin F."/>
            <person name="Silar P."/>
            <person name="Natvig D."/>
            <person name="Lalanne C."/>
            <person name="Gautier V."/>
            <person name="Ament-Velasquez S.L."/>
            <person name="Kruys A."/>
            <person name="Hutchinson M.I."/>
            <person name="Powell A.J."/>
            <person name="Barry K."/>
            <person name="Miller A.N."/>
            <person name="Grigoriev I.V."/>
            <person name="Debuchy R."/>
            <person name="Gladieux P."/>
            <person name="Thoren M.H."/>
            <person name="Johannesson H."/>
        </authorList>
    </citation>
    <scope>NUCLEOTIDE SEQUENCE</scope>
    <source>
        <strain evidence="2">SMH4607-1</strain>
    </source>
</reference>
<feature type="compositionally biased region" description="Low complexity" evidence="1">
    <location>
        <begin position="34"/>
        <end position="46"/>
    </location>
</feature>
<evidence type="ECO:0000313" key="3">
    <source>
        <dbReference type="Proteomes" id="UP001172102"/>
    </source>
</evidence>
<feature type="compositionally biased region" description="Basic and acidic residues" evidence="1">
    <location>
        <begin position="236"/>
        <end position="245"/>
    </location>
</feature>
<feature type="compositionally biased region" description="Basic and acidic residues" evidence="1">
    <location>
        <begin position="169"/>
        <end position="188"/>
    </location>
</feature>
<feature type="region of interest" description="Disordered" evidence="1">
    <location>
        <begin position="126"/>
        <end position="474"/>
    </location>
</feature>
<feature type="region of interest" description="Disordered" evidence="1">
    <location>
        <begin position="1"/>
        <end position="92"/>
    </location>
</feature>
<feature type="compositionally biased region" description="Low complexity" evidence="1">
    <location>
        <begin position="424"/>
        <end position="474"/>
    </location>
</feature>
<evidence type="ECO:0000256" key="1">
    <source>
        <dbReference type="SAM" id="MobiDB-lite"/>
    </source>
</evidence>
<keyword evidence="3" id="KW-1185">Reference proteome</keyword>
<accession>A0AA40ARP5</accession>
<protein>
    <submittedName>
        <fullName evidence="2">Uncharacterized protein</fullName>
    </submittedName>
</protein>
<proteinExistence type="predicted"/>
<dbReference type="AlphaFoldDB" id="A0AA40ARP5"/>
<feature type="compositionally biased region" description="Acidic residues" evidence="1">
    <location>
        <begin position="246"/>
        <end position="259"/>
    </location>
</feature>
<feature type="region of interest" description="Disordered" evidence="1">
    <location>
        <begin position="504"/>
        <end position="545"/>
    </location>
</feature>
<sequence length="545" mass="57894">MFASRSPPPMPKSILRVASPDGSRPPPRHIRSYSTSSPNPNPTQSPIGPMVSPDSPGPISPTFPFQPAFAPITAESEPDSQPTSPICRPMSPGATVRFAKATVHRVDVGPGRRFMPVKRRSKSTLTYISPLDPGTQPKVTLQSPTKLRRHHENQAAMGRYWMRTEEEEARERQEMERRAAEEAERYRNEPSSPGATSPSMSLPGSPPSHESQRPSWAERLAAIDKLSPLDSIPPLDKPEPEVEDKLETEEASDSEESTADSDGGASTATDKEEPEAEGMEADRHGDEAEGLGLAVALEPEDGEKSGTGRTTDENPGVEEAKAAVESEKGRQEEQKAGRSGAPLTPHAGEKTAAGTNTETSTETSETQPTAPTAQPGTETRTELPPATQTEPSGTKPAAEKPAAEKNPGSEATQGASLTPPKAETPQAQAITTTPATKPTQPAAAAAAARSASAAKVAAAPATVTRTTTQAHTPTAISIKRHSAPLFERPTSPMAIRPHSMMSMASMTLGPASPPTKANQLRLANRRSSSRRRPAYGEEHKREITA</sequence>
<name>A0AA40ARP5_9PEZI</name>
<organism evidence="2 3">
    <name type="scientific">Lasiosphaeris hirsuta</name>
    <dbReference type="NCBI Taxonomy" id="260670"/>
    <lineage>
        <taxon>Eukaryota</taxon>
        <taxon>Fungi</taxon>
        <taxon>Dikarya</taxon>
        <taxon>Ascomycota</taxon>
        <taxon>Pezizomycotina</taxon>
        <taxon>Sordariomycetes</taxon>
        <taxon>Sordariomycetidae</taxon>
        <taxon>Sordariales</taxon>
        <taxon>Lasiosphaeriaceae</taxon>
        <taxon>Lasiosphaeris</taxon>
    </lineage>
</organism>
<dbReference type="Proteomes" id="UP001172102">
    <property type="component" value="Unassembled WGS sequence"/>
</dbReference>
<dbReference type="EMBL" id="JAUKUA010000003">
    <property type="protein sequence ID" value="KAK0720731.1"/>
    <property type="molecule type" value="Genomic_DNA"/>
</dbReference>
<feature type="compositionally biased region" description="Basic and acidic residues" evidence="1">
    <location>
        <begin position="302"/>
        <end position="336"/>
    </location>
</feature>
<feature type="compositionally biased region" description="Basic and acidic residues" evidence="1">
    <location>
        <begin position="534"/>
        <end position="545"/>
    </location>
</feature>
<comment type="caution">
    <text evidence="2">The sequence shown here is derived from an EMBL/GenBank/DDBJ whole genome shotgun (WGS) entry which is preliminary data.</text>
</comment>
<feature type="compositionally biased region" description="Low complexity" evidence="1">
    <location>
        <begin position="351"/>
        <end position="378"/>
    </location>
</feature>
<feature type="compositionally biased region" description="Pro residues" evidence="1">
    <location>
        <begin position="1"/>
        <end position="11"/>
    </location>
</feature>